<dbReference type="PROSITE" id="PS50835">
    <property type="entry name" value="IG_LIKE"/>
    <property type="match status" value="1"/>
</dbReference>
<dbReference type="InterPro" id="IPR001611">
    <property type="entry name" value="Leu-rich_rpt"/>
</dbReference>
<dbReference type="AlphaFoldDB" id="A0A210QKV2"/>
<keyword evidence="7" id="KW-0812">Transmembrane</keyword>
<dbReference type="PANTHER" id="PTHR45842:SF12">
    <property type="entry name" value="KEKKON 5, ISOFORM A"/>
    <property type="match status" value="1"/>
</dbReference>
<feature type="region of interest" description="Disordered" evidence="6">
    <location>
        <begin position="386"/>
        <end position="405"/>
    </location>
</feature>
<organism evidence="9 10">
    <name type="scientific">Mizuhopecten yessoensis</name>
    <name type="common">Japanese scallop</name>
    <name type="synonym">Patinopecten yessoensis</name>
    <dbReference type="NCBI Taxonomy" id="6573"/>
    <lineage>
        <taxon>Eukaryota</taxon>
        <taxon>Metazoa</taxon>
        <taxon>Spiralia</taxon>
        <taxon>Lophotrochozoa</taxon>
        <taxon>Mollusca</taxon>
        <taxon>Bivalvia</taxon>
        <taxon>Autobranchia</taxon>
        <taxon>Pteriomorphia</taxon>
        <taxon>Pectinida</taxon>
        <taxon>Pectinoidea</taxon>
        <taxon>Pectinidae</taxon>
        <taxon>Mizuhopecten</taxon>
    </lineage>
</organism>
<dbReference type="SUPFAM" id="SSF48726">
    <property type="entry name" value="Immunoglobulin"/>
    <property type="match status" value="1"/>
</dbReference>
<dbReference type="STRING" id="6573.A0A210QKV2"/>
<evidence type="ECO:0000256" key="6">
    <source>
        <dbReference type="SAM" id="MobiDB-lite"/>
    </source>
</evidence>
<dbReference type="InterPro" id="IPR036179">
    <property type="entry name" value="Ig-like_dom_sf"/>
</dbReference>
<dbReference type="SUPFAM" id="SSF52058">
    <property type="entry name" value="L domain-like"/>
    <property type="match status" value="1"/>
</dbReference>
<keyword evidence="10" id="KW-1185">Reference proteome</keyword>
<dbReference type="InterPro" id="IPR050467">
    <property type="entry name" value="LRFN"/>
</dbReference>
<keyword evidence="4" id="KW-1015">Disulfide bond</keyword>
<dbReference type="InterPro" id="IPR000372">
    <property type="entry name" value="LRRNT"/>
</dbReference>
<name>A0A210QKV2_MIZYE</name>
<evidence type="ECO:0000313" key="10">
    <source>
        <dbReference type="Proteomes" id="UP000242188"/>
    </source>
</evidence>
<evidence type="ECO:0000256" key="3">
    <source>
        <dbReference type="ARBA" id="ARBA00022737"/>
    </source>
</evidence>
<proteinExistence type="predicted"/>
<comment type="caution">
    <text evidence="9">The sequence shown here is derived from an EMBL/GenBank/DDBJ whole genome shotgun (WGS) entry which is preliminary data.</text>
</comment>
<accession>A0A210QKV2</accession>
<evidence type="ECO:0000256" key="4">
    <source>
        <dbReference type="ARBA" id="ARBA00023157"/>
    </source>
</evidence>
<dbReference type="Pfam" id="PF13855">
    <property type="entry name" value="LRR_8"/>
    <property type="match status" value="1"/>
</dbReference>
<dbReference type="SMART" id="SM00013">
    <property type="entry name" value="LRRNT"/>
    <property type="match status" value="1"/>
</dbReference>
<feature type="domain" description="Ig-like" evidence="8">
    <location>
        <begin position="273"/>
        <end position="360"/>
    </location>
</feature>
<feature type="transmembrane region" description="Helical" evidence="7">
    <location>
        <begin position="21"/>
        <end position="45"/>
    </location>
</feature>
<evidence type="ECO:0000313" key="9">
    <source>
        <dbReference type="EMBL" id="OWF49251.1"/>
    </source>
</evidence>
<evidence type="ECO:0000256" key="5">
    <source>
        <dbReference type="ARBA" id="ARBA00023180"/>
    </source>
</evidence>
<feature type="transmembrane region" description="Helical" evidence="7">
    <location>
        <begin position="434"/>
        <end position="463"/>
    </location>
</feature>
<keyword evidence="7" id="KW-0472">Membrane</keyword>
<reference evidence="9 10" key="1">
    <citation type="journal article" date="2017" name="Nat. Ecol. Evol.">
        <title>Scallop genome provides insights into evolution of bilaterian karyotype and development.</title>
        <authorList>
            <person name="Wang S."/>
            <person name="Zhang J."/>
            <person name="Jiao W."/>
            <person name="Li J."/>
            <person name="Xun X."/>
            <person name="Sun Y."/>
            <person name="Guo X."/>
            <person name="Huan P."/>
            <person name="Dong B."/>
            <person name="Zhang L."/>
            <person name="Hu X."/>
            <person name="Sun X."/>
            <person name="Wang J."/>
            <person name="Zhao C."/>
            <person name="Wang Y."/>
            <person name="Wang D."/>
            <person name="Huang X."/>
            <person name="Wang R."/>
            <person name="Lv J."/>
            <person name="Li Y."/>
            <person name="Zhang Z."/>
            <person name="Liu B."/>
            <person name="Lu W."/>
            <person name="Hui Y."/>
            <person name="Liang J."/>
            <person name="Zhou Z."/>
            <person name="Hou R."/>
            <person name="Li X."/>
            <person name="Liu Y."/>
            <person name="Li H."/>
            <person name="Ning X."/>
            <person name="Lin Y."/>
            <person name="Zhao L."/>
            <person name="Xing Q."/>
            <person name="Dou J."/>
            <person name="Li Y."/>
            <person name="Mao J."/>
            <person name="Guo H."/>
            <person name="Dou H."/>
            <person name="Li T."/>
            <person name="Mu C."/>
            <person name="Jiang W."/>
            <person name="Fu Q."/>
            <person name="Fu X."/>
            <person name="Miao Y."/>
            <person name="Liu J."/>
            <person name="Yu Q."/>
            <person name="Li R."/>
            <person name="Liao H."/>
            <person name="Li X."/>
            <person name="Kong Y."/>
            <person name="Jiang Z."/>
            <person name="Chourrout D."/>
            <person name="Li R."/>
            <person name="Bao Z."/>
        </authorList>
    </citation>
    <scope>NUCLEOTIDE SEQUENCE [LARGE SCALE GENOMIC DNA]</scope>
    <source>
        <strain evidence="9 10">PY_sf001</strain>
    </source>
</reference>
<keyword evidence="5" id="KW-0325">Glycoprotein</keyword>
<dbReference type="Gene3D" id="2.60.40.10">
    <property type="entry name" value="Immunoglobulins"/>
    <property type="match status" value="1"/>
</dbReference>
<dbReference type="InterPro" id="IPR007110">
    <property type="entry name" value="Ig-like_dom"/>
</dbReference>
<dbReference type="PANTHER" id="PTHR45842">
    <property type="entry name" value="SYNAPTIC ADHESION-LIKE MOLECULE SALM"/>
    <property type="match status" value="1"/>
</dbReference>
<dbReference type="OrthoDB" id="1394818at2759"/>
<evidence type="ECO:0000259" key="8">
    <source>
        <dbReference type="PROSITE" id="PS50835"/>
    </source>
</evidence>
<dbReference type="EMBL" id="NEDP02003185">
    <property type="protein sequence ID" value="OWF49251.1"/>
    <property type="molecule type" value="Genomic_DNA"/>
</dbReference>
<keyword evidence="7" id="KW-1133">Transmembrane helix</keyword>
<evidence type="ECO:0000256" key="7">
    <source>
        <dbReference type="SAM" id="Phobius"/>
    </source>
</evidence>
<dbReference type="Gene3D" id="3.80.10.10">
    <property type="entry name" value="Ribonuclease Inhibitor"/>
    <property type="match status" value="2"/>
</dbReference>
<keyword evidence="1" id="KW-0433">Leucine-rich repeat</keyword>
<dbReference type="SMART" id="SM00369">
    <property type="entry name" value="LRR_TYP"/>
    <property type="match status" value="2"/>
</dbReference>
<dbReference type="SMART" id="SM00082">
    <property type="entry name" value="LRRCT"/>
    <property type="match status" value="1"/>
</dbReference>
<dbReference type="Pfam" id="PF13927">
    <property type="entry name" value="Ig_3"/>
    <property type="match status" value="1"/>
</dbReference>
<dbReference type="PROSITE" id="PS51257">
    <property type="entry name" value="PROKAR_LIPOPROTEIN"/>
    <property type="match status" value="1"/>
</dbReference>
<evidence type="ECO:0000256" key="2">
    <source>
        <dbReference type="ARBA" id="ARBA00022729"/>
    </source>
</evidence>
<evidence type="ECO:0000256" key="1">
    <source>
        <dbReference type="ARBA" id="ARBA00022614"/>
    </source>
</evidence>
<dbReference type="InterPro" id="IPR000483">
    <property type="entry name" value="Cys-rich_flank_reg_C"/>
</dbReference>
<dbReference type="InterPro" id="IPR013783">
    <property type="entry name" value="Ig-like_fold"/>
</dbReference>
<dbReference type="Proteomes" id="UP000242188">
    <property type="component" value="Unassembled WGS sequence"/>
</dbReference>
<keyword evidence="2" id="KW-0732">Signal</keyword>
<sequence length="507" mass="57422">MVDASRVKRWFALCQGIKWTLLLFGFVNVVATFGCPGICFCPSVSRYVHCSRKNLPFIPSGISNETTHLSLNYNNFQNPNLSRSNFTYLTSLEQLFLIDCGIEHIEVDTFIDLKNLEWVDISKNRLKIIYDNTFQGLHLNHLFLNDNPGMVLSTNAFMGLKAMGLYINNCAIADIRIEHIKPLNGTLKALWMDGNKIEYFDKEWKYLFNTLSHVRLGNNPLHCNCEIKWLYNFYVSHDTVFAGVDPPSCRTPPRLRGKHLNTLTEQDFRCQLPVFKTVDVIFVESLGKLTCLASGDPVPTIIWVKPDKTIEVYAPKEVTDAPADNEGVLYLEDPKAEGNVKYQCIAQNAAGNVTFTLSVRWPPSYSQEFVQDPGIVEAKPTPAIHTPHNKQTHPQRPEPNATKGITKNKQQIVINAGQSSGISQVASNEPETEVIFSIIDIVGAVVGTFLLTLLACIVIFHLFHRHQERFFYREQNGVNENRVNNKHLVTDVRNENVKMLQNTHCTV</sequence>
<gene>
    <name evidence="9" type="ORF">KP79_PYT16925</name>
</gene>
<keyword evidence="3" id="KW-0677">Repeat</keyword>
<dbReference type="InterPro" id="IPR032675">
    <property type="entry name" value="LRR_dom_sf"/>
</dbReference>
<dbReference type="InterPro" id="IPR003591">
    <property type="entry name" value="Leu-rich_rpt_typical-subtyp"/>
</dbReference>
<protein>
    <submittedName>
        <fullName evidence="9">Leucine-rich repeat and fibronectin type III domain-containing protein 1-like protein</fullName>
    </submittedName>
</protein>